<dbReference type="InterPro" id="IPR022646">
    <property type="entry name" value="SecD/SecF_CS"/>
</dbReference>
<dbReference type="InterPro" id="IPR001036">
    <property type="entry name" value="Acrflvin-R"/>
</dbReference>
<dbReference type="Pfam" id="PF22599">
    <property type="entry name" value="SecDF_P1_head"/>
    <property type="match status" value="1"/>
</dbReference>
<evidence type="ECO:0000259" key="12">
    <source>
        <dbReference type="Pfam" id="PF21760"/>
    </source>
</evidence>
<dbReference type="Pfam" id="PF02355">
    <property type="entry name" value="SecD_SecF_C"/>
    <property type="match status" value="1"/>
</dbReference>
<feature type="transmembrane region" description="Helical" evidence="10">
    <location>
        <begin position="26"/>
        <end position="45"/>
    </location>
</feature>
<evidence type="ECO:0000259" key="11">
    <source>
        <dbReference type="Pfam" id="PF02355"/>
    </source>
</evidence>
<dbReference type="Gene3D" id="3.30.70.3220">
    <property type="match status" value="1"/>
</dbReference>
<sequence>VAWPCEVTGLSIGHNLRQTVLMLNSIRARIIVILLMLLVSTVYLYRNGITLGLDLQGGMHLVLEVDDPEGTMAPEARADAIDRAERILRTRIDEFGVEEPNIQKAGADRLIVELPGIGPDDESRAKDIIQQSAFLEFKLVLPVMELESQLAQIDRQIVSVLGADSIRALGGATEDTNSEVEDLLFGGLDAPDSAQADSTGVDGEDVEEDQSVNLRPFTGLLAGGDFEGVYLVATENVETAMLYLAMPEVQRSLPRNVSLHWEEDPIALTQRTFRRLYVTTEDTFVTGEMLEDATAQRDPQGSQAQVNFEFNRVGGRRFSRFTEQNIGNLIAIVLDGEIVSAPVVRARIGASGVIEMGNADMAEAADLALVLRAGALPAPLAIMEERTVGPSLGQDSINAGQIAGIIGMVAVVLIMTLYYRLAGVLAVMALGVYATLVLGGLAAFNGVLTLPGIAGLILSVGMAVDANVLIFERIREELILGRATRTAVEEGFAHALSAIVDANMTTLFTALILFQFGTGPVRGFALTLSIGIVASFFSALYVTKTFFLIHLSGKKASDPISI</sequence>
<keyword evidence="3" id="KW-1003">Cell membrane</keyword>
<comment type="subcellular location">
    <subcellularLocation>
        <location evidence="1">Cell membrane</location>
        <topology evidence="1">Multi-pass membrane protein</topology>
    </subcellularLocation>
</comment>
<feature type="transmembrane region" description="Helical" evidence="10">
    <location>
        <begin position="399"/>
        <end position="418"/>
    </location>
</feature>
<evidence type="ECO:0000256" key="3">
    <source>
        <dbReference type="ARBA" id="ARBA00022475"/>
    </source>
</evidence>
<evidence type="ECO:0000313" key="14">
    <source>
        <dbReference type="EMBL" id="SUZ61718.1"/>
    </source>
</evidence>
<feature type="domain" description="SecDF P1 head subdomain" evidence="13">
    <location>
        <begin position="275"/>
        <end position="378"/>
    </location>
</feature>
<feature type="transmembrane region" description="Helical" evidence="10">
    <location>
        <begin position="492"/>
        <end position="517"/>
    </location>
</feature>
<dbReference type="NCBIfam" id="TIGR01129">
    <property type="entry name" value="secD"/>
    <property type="match status" value="1"/>
</dbReference>
<evidence type="ECO:0000256" key="2">
    <source>
        <dbReference type="ARBA" id="ARBA00022448"/>
    </source>
</evidence>
<feature type="domain" description="Protein translocase subunit SecDF P1" evidence="12">
    <location>
        <begin position="81"/>
        <end position="140"/>
    </location>
</feature>
<feature type="region of interest" description="Disordered" evidence="9">
    <location>
        <begin position="188"/>
        <end position="208"/>
    </location>
</feature>
<name>A0A381P677_9ZZZZ</name>
<dbReference type="EMBL" id="UINC01000821">
    <property type="protein sequence ID" value="SUZ61718.1"/>
    <property type="molecule type" value="Genomic_DNA"/>
</dbReference>
<feature type="transmembrane region" description="Helical" evidence="10">
    <location>
        <begin position="450"/>
        <end position="471"/>
    </location>
</feature>
<feature type="non-terminal residue" evidence="14">
    <location>
        <position position="1"/>
    </location>
</feature>
<organism evidence="14">
    <name type="scientific">marine metagenome</name>
    <dbReference type="NCBI Taxonomy" id="408172"/>
    <lineage>
        <taxon>unclassified sequences</taxon>
        <taxon>metagenomes</taxon>
        <taxon>ecological metagenomes</taxon>
    </lineage>
</organism>
<evidence type="ECO:0000256" key="6">
    <source>
        <dbReference type="ARBA" id="ARBA00022989"/>
    </source>
</evidence>
<evidence type="ECO:0000256" key="9">
    <source>
        <dbReference type="SAM" id="MobiDB-lite"/>
    </source>
</evidence>
<dbReference type="InterPro" id="IPR054384">
    <property type="entry name" value="SecDF_P1_head"/>
</dbReference>
<dbReference type="PANTHER" id="PTHR30081">
    <property type="entry name" value="PROTEIN-EXPORT MEMBRANE PROTEIN SEC"/>
    <property type="match status" value="1"/>
</dbReference>
<dbReference type="InterPro" id="IPR022813">
    <property type="entry name" value="SecD/SecF_arch_bac"/>
</dbReference>
<evidence type="ECO:0000256" key="8">
    <source>
        <dbReference type="ARBA" id="ARBA00023136"/>
    </source>
</evidence>
<dbReference type="InterPro" id="IPR048634">
    <property type="entry name" value="SecD_SecF_C"/>
</dbReference>
<feature type="transmembrane region" description="Helical" evidence="10">
    <location>
        <begin position="523"/>
        <end position="542"/>
    </location>
</feature>
<evidence type="ECO:0008006" key="15">
    <source>
        <dbReference type="Google" id="ProtNLM"/>
    </source>
</evidence>
<keyword evidence="2" id="KW-0813">Transport</keyword>
<dbReference type="SUPFAM" id="SSF82866">
    <property type="entry name" value="Multidrug efflux transporter AcrB transmembrane domain"/>
    <property type="match status" value="1"/>
</dbReference>
<evidence type="ECO:0000256" key="4">
    <source>
        <dbReference type="ARBA" id="ARBA00022692"/>
    </source>
</evidence>
<dbReference type="Gene3D" id="3.30.1360.200">
    <property type="match status" value="1"/>
</dbReference>
<evidence type="ECO:0000256" key="10">
    <source>
        <dbReference type="SAM" id="Phobius"/>
    </source>
</evidence>
<dbReference type="GO" id="GO:0005886">
    <property type="term" value="C:plasma membrane"/>
    <property type="evidence" value="ECO:0007669"/>
    <property type="project" value="UniProtKB-SubCell"/>
</dbReference>
<accession>A0A381P677</accession>
<reference evidence="14" key="1">
    <citation type="submission" date="2018-05" db="EMBL/GenBank/DDBJ databases">
        <authorList>
            <person name="Lanie J.A."/>
            <person name="Ng W.-L."/>
            <person name="Kazmierczak K.M."/>
            <person name="Andrzejewski T.M."/>
            <person name="Davidsen T.M."/>
            <person name="Wayne K.J."/>
            <person name="Tettelin H."/>
            <person name="Glass J.I."/>
            <person name="Rusch D."/>
            <person name="Podicherti R."/>
            <person name="Tsui H.-C.T."/>
            <person name="Winkler M.E."/>
        </authorList>
    </citation>
    <scope>NUCLEOTIDE SEQUENCE</scope>
</reference>
<dbReference type="InterPro" id="IPR005791">
    <property type="entry name" value="SecD"/>
</dbReference>
<gene>
    <name evidence="14" type="ORF">METZ01_LOCUS14572</name>
</gene>
<dbReference type="InterPro" id="IPR055344">
    <property type="entry name" value="SecD_SecF_C_bact"/>
</dbReference>
<evidence type="ECO:0000256" key="5">
    <source>
        <dbReference type="ARBA" id="ARBA00022927"/>
    </source>
</evidence>
<dbReference type="Pfam" id="PF21760">
    <property type="entry name" value="SecD_1st"/>
    <property type="match status" value="1"/>
</dbReference>
<dbReference type="GO" id="GO:0006886">
    <property type="term" value="P:intracellular protein transport"/>
    <property type="evidence" value="ECO:0007669"/>
    <property type="project" value="InterPro"/>
</dbReference>
<dbReference type="FunFam" id="1.20.1640.10:FF:000004">
    <property type="entry name" value="Protein translocase subunit SecD"/>
    <property type="match status" value="1"/>
</dbReference>
<keyword evidence="8 10" id="KW-0472">Membrane</keyword>
<evidence type="ECO:0000256" key="7">
    <source>
        <dbReference type="ARBA" id="ARBA00023010"/>
    </source>
</evidence>
<evidence type="ECO:0000259" key="13">
    <source>
        <dbReference type="Pfam" id="PF22599"/>
    </source>
</evidence>
<dbReference type="Gene3D" id="1.20.1640.10">
    <property type="entry name" value="Multidrug efflux transporter AcrB transmembrane domain"/>
    <property type="match status" value="1"/>
</dbReference>
<feature type="domain" description="Protein export membrane protein SecD/SecF C-terminal" evidence="11">
    <location>
        <begin position="382"/>
        <end position="548"/>
    </location>
</feature>
<protein>
    <recommendedName>
        <fullName evidence="15">SecD export protein N-terminal TM domain-containing protein</fullName>
    </recommendedName>
</protein>
<dbReference type="InterPro" id="IPR048631">
    <property type="entry name" value="SecD_1st"/>
</dbReference>
<keyword evidence="7" id="KW-0811">Translocation</keyword>
<keyword evidence="4 10" id="KW-0812">Transmembrane</keyword>
<keyword evidence="5" id="KW-0653">Protein transport</keyword>
<keyword evidence="6 10" id="KW-1133">Transmembrane helix</keyword>
<dbReference type="NCBIfam" id="TIGR00916">
    <property type="entry name" value="2A0604s01"/>
    <property type="match status" value="1"/>
</dbReference>
<dbReference type="PRINTS" id="PR00702">
    <property type="entry name" value="ACRIFLAVINRP"/>
</dbReference>
<proteinExistence type="inferred from homology"/>
<dbReference type="GO" id="GO:0015450">
    <property type="term" value="F:protein-transporting ATPase activity"/>
    <property type="evidence" value="ECO:0007669"/>
    <property type="project" value="InterPro"/>
</dbReference>
<dbReference type="HAMAP" id="MF_01463_B">
    <property type="entry name" value="SecD_B"/>
    <property type="match status" value="1"/>
</dbReference>
<dbReference type="AlphaFoldDB" id="A0A381P677"/>
<evidence type="ECO:0000256" key="1">
    <source>
        <dbReference type="ARBA" id="ARBA00004651"/>
    </source>
</evidence>
<dbReference type="Pfam" id="PF07549">
    <property type="entry name" value="Sec_GG"/>
    <property type="match status" value="1"/>
</dbReference>
<feature type="transmembrane region" description="Helical" evidence="10">
    <location>
        <begin position="425"/>
        <end position="444"/>
    </location>
</feature>
<dbReference type="PANTHER" id="PTHR30081:SF1">
    <property type="entry name" value="PROTEIN TRANSLOCASE SUBUNIT SECD"/>
    <property type="match status" value="1"/>
</dbReference>